<reference evidence="2 3" key="1">
    <citation type="submission" date="2021-03" db="EMBL/GenBank/DDBJ databases">
        <title>Genomic Encyclopedia of Type Strains, Phase IV (KMG-IV): sequencing the most valuable type-strain genomes for metagenomic binning, comparative biology and taxonomic classification.</title>
        <authorList>
            <person name="Goeker M."/>
        </authorList>
    </citation>
    <scope>NUCLEOTIDE SEQUENCE [LARGE SCALE GENOMIC DNA]</scope>
    <source>
        <strain evidence="2 3">DSM 26427</strain>
    </source>
</reference>
<dbReference type="InterPro" id="IPR029058">
    <property type="entry name" value="AB_hydrolase_fold"/>
</dbReference>
<name>A0ABS4EMQ1_9HYPH</name>
<keyword evidence="3" id="KW-1185">Reference proteome</keyword>
<dbReference type="EMBL" id="JAGGJV010000004">
    <property type="protein sequence ID" value="MBP1859101.1"/>
    <property type="molecule type" value="Genomic_DNA"/>
</dbReference>
<dbReference type="PANTHER" id="PTHR11614">
    <property type="entry name" value="PHOSPHOLIPASE-RELATED"/>
    <property type="match status" value="1"/>
</dbReference>
<protein>
    <submittedName>
        <fullName evidence="2">Lysophospholipase</fullName>
        <ecNumber evidence="2">3.1.1.5</ecNumber>
    </submittedName>
</protein>
<dbReference type="Proteomes" id="UP000823786">
    <property type="component" value="Unassembled WGS sequence"/>
</dbReference>
<accession>A0ABS4EMQ1</accession>
<comment type="caution">
    <text evidence="2">The sequence shown here is derived from an EMBL/GenBank/DDBJ whole genome shotgun (WGS) entry which is preliminary data.</text>
</comment>
<gene>
    <name evidence="2" type="ORF">J2Z75_002613</name>
</gene>
<evidence type="ECO:0000313" key="2">
    <source>
        <dbReference type="EMBL" id="MBP1859101.1"/>
    </source>
</evidence>
<dbReference type="InterPro" id="IPR051044">
    <property type="entry name" value="MAG_DAG_Lipase"/>
</dbReference>
<dbReference type="Pfam" id="PF12146">
    <property type="entry name" value="Hydrolase_4"/>
    <property type="match status" value="1"/>
</dbReference>
<keyword evidence="2" id="KW-0378">Hydrolase</keyword>
<dbReference type="RefSeq" id="WP_209852879.1">
    <property type="nucleotide sequence ID" value="NZ_JAGGJV010000004.1"/>
</dbReference>
<evidence type="ECO:0000259" key="1">
    <source>
        <dbReference type="Pfam" id="PF12146"/>
    </source>
</evidence>
<dbReference type="Gene3D" id="3.40.50.1820">
    <property type="entry name" value="alpha/beta hydrolase"/>
    <property type="match status" value="1"/>
</dbReference>
<proteinExistence type="predicted"/>
<sequence length="325" mass="35895">MTPTLYPTPDNPIPGNHTVGFFEGVGNRKIRYAIFKSDAPVAKGTVVLLQGRNESIEKYAETIGELTARGLWVATFDWRGQAGSERLLKQRRRGHVRRFADYERDLSIFLEKIVLPDTRLPFFMLAHSMGALIALSQAPLLASRIDRLAIAAPFVALGGQKHGQGMISLLAAVFSLCGLGFLPLMRDRGSLPFSQNLLTSDARRFARNKALTDAHPELALGPPTARWLHETFKAIKRVSSREHLTQIRVPTIVLAPTQDRLVPHLAVENLARNFRAGHMIPIDGGRHELLQEADHYRAQAIAAIEAFIPGSTADMAMAEDEDLSA</sequence>
<organism evidence="2 3">
    <name type="scientific">Rhizobium herbae</name>
    <dbReference type="NCBI Taxonomy" id="508661"/>
    <lineage>
        <taxon>Bacteria</taxon>
        <taxon>Pseudomonadati</taxon>
        <taxon>Pseudomonadota</taxon>
        <taxon>Alphaproteobacteria</taxon>
        <taxon>Hyphomicrobiales</taxon>
        <taxon>Rhizobiaceae</taxon>
        <taxon>Rhizobium/Agrobacterium group</taxon>
        <taxon>Rhizobium</taxon>
    </lineage>
</organism>
<dbReference type="GO" id="GO:0004622">
    <property type="term" value="F:phosphatidylcholine lysophospholipase activity"/>
    <property type="evidence" value="ECO:0007669"/>
    <property type="project" value="UniProtKB-EC"/>
</dbReference>
<dbReference type="SUPFAM" id="SSF53474">
    <property type="entry name" value="alpha/beta-Hydrolases"/>
    <property type="match status" value="1"/>
</dbReference>
<evidence type="ECO:0000313" key="3">
    <source>
        <dbReference type="Proteomes" id="UP000823786"/>
    </source>
</evidence>
<feature type="domain" description="Serine aminopeptidase S33" evidence="1">
    <location>
        <begin position="42"/>
        <end position="294"/>
    </location>
</feature>
<dbReference type="EC" id="3.1.1.5" evidence="2"/>
<dbReference type="InterPro" id="IPR022742">
    <property type="entry name" value="Hydrolase_4"/>
</dbReference>